<dbReference type="OrthoDB" id="468550at2"/>
<dbReference type="PANTHER" id="PTHR30383:SF5">
    <property type="entry name" value="SGNH HYDROLASE-TYPE ESTERASE DOMAIN-CONTAINING PROTEIN"/>
    <property type="match status" value="1"/>
</dbReference>
<proteinExistence type="predicted"/>
<accession>A0A1U7HU98</accession>
<reference evidence="2 3" key="1">
    <citation type="submission" date="2016-11" db="EMBL/GenBank/DDBJ databases">
        <title>Draft Genome Sequences of Nine Cyanobacterial Strains from Diverse Habitats.</title>
        <authorList>
            <person name="Zhu T."/>
            <person name="Hou S."/>
            <person name="Lu X."/>
            <person name="Hess W.R."/>
        </authorList>
    </citation>
    <scope>NUCLEOTIDE SEQUENCE [LARGE SCALE GENOMIC DNA]</scope>
    <source>
        <strain evidence="2 3">5.2 s.c.1</strain>
    </source>
</reference>
<dbReference type="GO" id="GO:0004622">
    <property type="term" value="F:phosphatidylcholine lysophospholipase activity"/>
    <property type="evidence" value="ECO:0007669"/>
    <property type="project" value="TreeGrafter"/>
</dbReference>
<dbReference type="Pfam" id="PF00353">
    <property type="entry name" value="HemolysinCabind"/>
    <property type="match status" value="2"/>
</dbReference>
<dbReference type="PRINTS" id="PR00313">
    <property type="entry name" value="CABNDNGRPT"/>
</dbReference>
<evidence type="ECO:0000313" key="3">
    <source>
        <dbReference type="Proteomes" id="UP000185984"/>
    </source>
</evidence>
<dbReference type="SUPFAM" id="SSF52266">
    <property type="entry name" value="SGNH hydrolase"/>
    <property type="match status" value="1"/>
</dbReference>
<protein>
    <recommendedName>
        <fullName evidence="1">SGNH hydrolase-type esterase domain-containing protein</fullName>
    </recommendedName>
</protein>
<feature type="domain" description="SGNH hydrolase-type esterase" evidence="1">
    <location>
        <begin position="110"/>
        <end position="296"/>
    </location>
</feature>
<gene>
    <name evidence="2" type="ORF">NIES1031_10355</name>
</gene>
<dbReference type="InterPro" id="IPR036514">
    <property type="entry name" value="SGNH_hydro_sf"/>
</dbReference>
<dbReference type="Pfam" id="PF13472">
    <property type="entry name" value="Lipase_GDSL_2"/>
    <property type="match status" value="1"/>
</dbReference>
<dbReference type="RefSeq" id="WP_073549320.1">
    <property type="nucleotide sequence ID" value="NZ_CAWMVK010000041.1"/>
</dbReference>
<dbReference type="PROSITE" id="PS00330">
    <property type="entry name" value="HEMOLYSIN_CALCIUM"/>
    <property type="match status" value="5"/>
</dbReference>
<dbReference type="PANTHER" id="PTHR30383">
    <property type="entry name" value="THIOESTERASE 1/PROTEASE 1/LYSOPHOSPHOLIPASE L1"/>
    <property type="match status" value="1"/>
</dbReference>
<dbReference type="InterPro" id="IPR013830">
    <property type="entry name" value="SGNH_hydro"/>
</dbReference>
<dbReference type="EMBL" id="MRCC01000007">
    <property type="protein sequence ID" value="OKH27108.1"/>
    <property type="molecule type" value="Genomic_DNA"/>
</dbReference>
<dbReference type="CDD" id="cd01833">
    <property type="entry name" value="XynB_like"/>
    <property type="match status" value="1"/>
</dbReference>
<evidence type="ECO:0000313" key="2">
    <source>
        <dbReference type="EMBL" id="OKH27108.1"/>
    </source>
</evidence>
<dbReference type="STRING" id="247279.NIES1031_10355"/>
<dbReference type="InterPro" id="IPR018511">
    <property type="entry name" value="Hemolysin-typ_Ca-bd_CS"/>
</dbReference>
<dbReference type="InterPro" id="IPR001343">
    <property type="entry name" value="Hemolysn_Ca-bd"/>
</dbReference>
<sequence>MAFIQGTSKNDTLTGTPLADRIYGLAGNDKIYGYAGNDLLRGGSGQDTLFGGSGNDTLYGGSGDDRLVGGSGIDTASYNQATQGIIANLKQGIVVTPIFAPSSQPKIMPLGDSITEGEHRVNPTPGTYRIRLWNNVSADGLKIDFVGSQFNGPPSLDDKNHEGHGGWTIDEITNLVDRGILKTYQPDIVLLMIGTNDALGRSGLREMYNDLSYLIDRIVQQSAKTQILVSSIAPINASVRGETAANLAQDFNALLPGLVDRKVAQGKNVSFVNAGGSLKLSDLTSDGIHPHHQGYDKLGNAWYDALVDRDTLTGIENVTGSRFADKLIGNGAANVLQGNAGNDTLIGGFGNDTLIGGSGYDRFVFNYPAEGVDIIRDFNPNFDTIIVSQAGFGGGLSRGTLTSREFRVAATQNSSDRFIYNRSNGNLFFDVDGTGNADAIQIAKLIGEPNLTRNNIVVI</sequence>
<dbReference type="Gene3D" id="3.40.50.1110">
    <property type="entry name" value="SGNH hydrolase"/>
    <property type="match status" value="1"/>
</dbReference>
<dbReference type="Proteomes" id="UP000185984">
    <property type="component" value="Unassembled WGS sequence"/>
</dbReference>
<comment type="caution">
    <text evidence="2">The sequence shown here is derived from an EMBL/GenBank/DDBJ whole genome shotgun (WGS) entry which is preliminary data.</text>
</comment>
<evidence type="ECO:0000259" key="1">
    <source>
        <dbReference type="Pfam" id="PF13472"/>
    </source>
</evidence>
<dbReference type="Gene3D" id="2.150.10.10">
    <property type="entry name" value="Serralysin-like metalloprotease, C-terminal"/>
    <property type="match status" value="3"/>
</dbReference>
<organism evidence="2 3">
    <name type="scientific">Chroogloeocystis siderophila 5.2 s.c.1</name>
    <dbReference type="NCBI Taxonomy" id="247279"/>
    <lineage>
        <taxon>Bacteria</taxon>
        <taxon>Bacillati</taxon>
        <taxon>Cyanobacteriota</taxon>
        <taxon>Cyanophyceae</taxon>
        <taxon>Oscillatoriophycideae</taxon>
        <taxon>Chroococcales</taxon>
        <taxon>Chroococcaceae</taxon>
        <taxon>Chroogloeocystis</taxon>
    </lineage>
</organism>
<dbReference type="GO" id="GO:0005509">
    <property type="term" value="F:calcium ion binding"/>
    <property type="evidence" value="ECO:0007669"/>
    <property type="project" value="InterPro"/>
</dbReference>
<dbReference type="AlphaFoldDB" id="A0A1U7HU98"/>
<dbReference type="InterPro" id="IPR051532">
    <property type="entry name" value="Ester_Hydrolysis_Enzymes"/>
</dbReference>
<keyword evidence="3" id="KW-1185">Reference proteome</keyword>
<dbReference type="InterPro" id="IPR011049">
    <property type="entry name" value="Serralysin-like_metalloprot_C"/>
</dbReference>
<name>A0A1U7HU98_9CHRO</name>
<dbReference type="SUPFAM" id="SSF51120">
    <property type="entry name" value="beta-Roll"/>
    <property type="match status" value="2"/>
</dbReference>